<dbReference type="GO" id="GO:0045087">
    <property type="term" value="P:innate immune response"/>
    <property type="evidence" value="ECO:0007669"/>
    <property type="project" value="UniProtKB-KW"/>
</dbReference>
<dbReference type="InterPro" id="IPR011029">
    <property type="entry name" value="DEATH-like_dom_sf"/>
</dbReference>
<dbReference type="InterPro" id="IPR051249">
    <property type="entry name" value="NLRP_Inflammasome"/>
</dbReference>
<dbReference type="AlphaFoldDB" id="A0A4W5PLG2"/>
<keyword evidence="2" id="KW-0963">Cytoplasm</keyword>
<evidence type="ECO:0000256" key="5">
    <source>
        <dbReference type="ARBA" id="ARBA00023198"/>
    </source>
</evidence>
<dbReference type="Pfam" id="PF00619">
    <property type="entry name" value="CARD"/>
    <property type="match status" value="1"/>
</dbReference>
<dbReference type="Gene3D" id="1.10.533.10">
    <property type="entry name" value="Death Domain, Fas"/>
    <property type="match status" value="1"/>
</dbReference>
<feature type="domain" description="CARD" evidence="7">
    <location>
        <begin position="158"/>
        <end position="248"/>
    </location>
</feature>
<dbReference type="FunFam" id="1.10.533.10:FF:000013">
    <property type="entry name" value="Apoptosis-associated speck-like protein containing a CARD"/>
    <property type="match status" value="1"/>
</dbReference>
<feature type="compositionally biased region" description="Basic and acidic residues" evidence="6">
    <location>
        <begin position="153"/>
        <end position="162"/>
    </location>
</feature>
<feature type="region of interest" description="Disordered" evidence="6">
    <location>
        <begin position="52"/>
        <end position="162"/>
    </location>
</feature>
<dbReference type="GeneTree" id="ENSGT00990000203949"/>
<dbReference type="PROSITE" id="PS50209">
    <property type="entry name" value="CARD"/>
    <property type="match status" value="1"/>
</dbReference>
<accession>A0A4W5PLG2</accession>
<proteinExistence type="predicted"/>
<evidence type="ECO:0000313" key="9">
    <source>
        <dbReference type="Proteomes" id="UP000314982"/>
    </source>
</evidence>
<keyword evidence="5" id="KW-0395">Inflammatory response</keyword>
<keyword evidence="3" id="KW-0399">Innate immunity</keyword>
<dbReference type="Ensembl" id="ENSHHUT00000065146.1">
    <property type="protein sequence ID" value="ENSHHUP00000063013.1"/>
    <property type="gene ID" value="ENSHHUG00000037259.1"/>
</dbReference>
<dbReference type="GO" id="GO:0006954">
    <property type="term" value="P:inflammatory response"/>
    <property type="evidence" value="ECO:0007669"/>
    <property type="project" value="UniProtKB-KW"/>
</dbReference>
<protein>
    <recommendedName>
        <fullName evidence="7">CARD domain-containing protein</fullName>
    </recommendedName>
</protein>
<sequence>MSPPSKSRHSRITVKGRVKEFPGTFEKEDQLFCRACDNNKPLDYRRKSSLTRHFASARHKQKASSSMCETRPILDPSTDKDAEPMETKQEPSNPFTSGDHVQEALGIHRAAPLPDPPSLQPSFSLPATQPSSLQTYSLPAPSPPSHSLDVSDSTEKRGEERDAEFVDKYRTELVQRVTMVMYIADYLLLRGVIHDEVYVNIRAARTSQNQMRVLYKALDSGGVKVKSAFYRILQEQYTYLVQDIGVDFDGQIR</sequence>
<dbReference type="GO" id="GO:0042981">
    <property type="term" value="P:regulation of apoptotic process"/>
    <property type="evidence" value="ECO:0007669"/>
    <property type="project" value="InterPro"/>
</dbReference>
<organism evidence="8 9">
    <name type="scientific">Hucho hucho</name>
    <name type="common">huchen</name>
    <dbReference type="NCBI Taxonomy" id="62062"/>
    <lineage>
        <taxon>Eukaryota</taxon>
        <taxon>Metazoa</taxon>
        <taxon>Chordata</taxon>
        <taxon>Craniata</taxon>
        <taxon>Vertebrata</taxon>
        <taxon>Euteleostomi</taxon>
        <taxon>Actinopterygii</taxon>
        <taxon>Neopterygii</taxon>
        <taxon>Teleostei</taxon>
        <taxon>Protacanthopterygii</taxon>
        <taxon>Salmoniformes</taxon>
        <taxon>Salmonidae</taxon>
        <taxon>Salmoninae</taxon>
        <taxon>Hucho</taxon>
    </lineage>
</organism>
<keyword evidence="4" id="KW-0391">Immunity</keyword>
<dbReference type="PANTHER" id="PTHR46985">
    <property type="entry name" value="NACHT, LRR AND PYD DOMAINS-CONTAINING PROTEIN 1"/>
    <property type="match status" value="1"/>
</dbReference>
<dbReference type="CDD" id="cd08330">
    <property type="entry name" value="CARD_ASC_NALP1"/>
    <property type="match status" value="1"/>
</dbReference>
<dbReference type="PANTHER" id="PTHR46985:SF2">
    <property type="entry name" value="APOPTOSIS-ASSOCIATED SPECK-LIKE PROTEIN CONTAINING A CARD"/>
    <property type="match status" value="1"/>
</dbReference>
<dbReference type="Proteomes" id="UP000314982">
    <property type="component" value="Unassembled WGS sequence"/>
</dbReference>
<reference evidence="9" key="1">
    <citation type="submission" date="2018-06" db="EMBL/GenBank/DDBJ databases">
        <title>Genome assembly of Danube salmon.</title>
        <authorList>
            <person name="Macqueen D.J."/>
            <person name="Gundappa M.K."/>
        </authorList>
    </citation>
    <scope>NUCLEOTIDE SEQUENCE [LARGE SCALE GENOMIC DNA]</scope>
</reference>
<reference evidence="8" key="2">
    <citation type="submission" date="2025-08" db="UniProtKB">
        <authorList>
            <consortium name="Ensembl"/>
        </authorList>
    </citation>
    <scope>IDENTIFICATION</scope>
</reference>
<keyword evidence="9" id="KW-1185">Reference proteome</keyword>
<feature type="compositionally biased region" description="Basic residues" evidence="6">
    <location>
        <begin position="52"/>
        <end position="62"/>
    </location>
</feature>
<feature type="compositionally biased region" description="Basic and acidic residues" evidence="6">
    <location>
        <begin position="77"/>
        <end position="89"/>
    </location>
</feature>
<evidence type="ECO:0000256" key="3">
    <source>
        <dbReference type="ARBA" id="ARBA00022588"/>
    </source>
</evidence>
<evidence type="ECO:0000259" key="7">
    <source>
        <dbReference type="PROSITE" id="PS50209"/>
    </source>
</evidence>
<feature type="compositionally biased region" description="Polar residues" evidence="6">
    <location>
        <begin position="120"/>
        <end position="136"/>
    </location>
</feature>
<evidence type="ECO:0000256" key="6">
    <source>
        <dbReference type="SAM" id="MobiDB-lite"/>
    </source>
</evidence>
<dbReference type="STRING" id="62062.ENSHHUP00000063013"/>
<reference evidence="8" key="3">
    <citation type="submission" date="2025-09" db="UniProtKB">
        <authorList>
            <consortium name="Ensembl"/>
        </authorList>
    </citation>
    <scope>IDENTIFICATION</scope>
</reference>
<dbReference type="InterPro" id="IPR033516">
    <property type="entry name" value="CARD8/ASC/NALP1_CARD"/>
</dbReference>
<name>A0A4W5PLG2_9TELE</name>
<evidence type="ECO:0000256" key="1">
    <source>
        <dbReference type="ARBA" id="ARBA00004514"/>
    </source>
</evidence>
<evidence type="ECO:0000313" key="8">
    <source>
        <dbReference type="Ensembl" id="ENSHHUP00000063013.1"/>
    </source>
</evidence>
<dbReference type="GO" id="GO:0005829">
    <property type="term" value="C:cytosol"/>
    <property type="evidence" value="ECO:0007669"/>
    <property type="project" value="UniProtKB-SubCell"/>
</dbReference>
<evidence type="ECO:0000256" key="2">
    <source>
        <dbReference type="ARBA" id="ARBA00022490"/>
    </source>
</evidence>
<dbReference type="SUPFAM" id="SSF47986">
    <property type="entry name" value="DEATH domain"/>
    <property type="match status" value="1"/>
</dbReference>
<dbReference type="InterPro" id="IPR001315">
    <property type="entry name" value="CARD"/>
</dbReference>
<evidence type="ECO:0000256" key="4">
    <source>
        <dbReference type="ARBA" id="ARBA00022859"/>
    </source>
</evidence>
<comment type="subcellular location">
    <subcellularLocation>
        <location evidence="1">Cytoplasm</location>
        <location evidence="1">Cytosol</location>
    </subcellularLocation>
</comment>